<comment type="cofactor">
    <cofactor evidence="10">
        <name>[4Fe-4S] cluster</name>
        <dbReference type="ChEBI" id="CHEBI:49883"/>
    </cofactor>
    <text evidence="10">Binds 2 [4Fe-4S] clusters. One cluster is coordinated with 3 cysteines and an exchangeable S-adenosyl-L-methionine.</text>
</comment>
<dbReference type="FunFam" id="3.40.50.12160:FF:000003">
    <property type="entry name" value="CDK5 regulatory subunit-associated protein 1"/>
    <property type="match status" value="1"/>
</dbReference>
<keyword evidence="5 10" id="KW-0949">S-adenosyl-L-methionine</keyword>
<dbReference type="EC" id="2.8.4.4" evidence="10"/>
<dbReference type="SFLD" id="SFLDF00274">
    <property type="entry name" value="ribosomal_protein_S12_methylth"/>
    <property type="match status" value="1"/>
</dbReference>
<feature type="binding site" evidence="10">
    <location>
        <position position="80"/>
    </location>
    <ligand>
        <name>[4Fe-4S] cluster</name>
        <dbReference type="ChEBI" id="CHEBI:49883"/>
        <label>1</label>
    </ligand>
</feature>
<dbReference type="SMART" id="SM00729">
    <property type="entry name" value="Elp3"/>
    <property type="match status" value="1"/>
</dbReference>
<feature type="domain" description="MTTase N-terminal" evidence="11">
    <location>
        <begin position="1"/>
        <end position="117"/>
    </location>
</feature>
<evidence type="ECO:0000256" key="1">
    <source>
        <dbReference type="ARBA" id="ARBA00003234"/>
    </source>
</evidence>
<dbReference type="RefSeq" id="WP_078784521.1">
    <property type="nucleotide sequence ID" value="NZ_CAUWGV010000129.1"/>
</dbReference>
<keyword evidence="13" id="KW-0689">Ribosomal protein</keyword>
<comment type="catalytic activity">
    <reaction evidence="9">
        <text>N(6)-dimethylallyladenosine(37) in tRNA + (sulfur carrier)-SH + AH2 + 2 S-adenosyl-L-methionine = 2-methylsulfanyl-N(6)-dimethylallyladenosine(37) in tRNA + (sulfur carrier)-H + 5'-deoxyadenosine + L-methionine + A + S-adenosyl-L-homocysteine + 2 H(+)</text>
        <dbReference type="Rhea" id="RHEA:37067"/>
        <dbReference type="Rhea" id="RHEA-COMP:10375"/>
        <dbReference type="Rhea" id="RHEA-COMP:10376"/>
        <dbReference type="Rhea" id="RHEA-COMP:14737"/>
        <dbReference type="Rhea" id="RHEA-COMP:14739"/>
        <dbReference type="ChEBI" id="CHEBI:13193"/>
        <dbReference type="ChEBI" id="CHEBI:15378"/>
        <dbReference type="ChEBI" id="CHEBI:17319"/>
        <dbReference type="ChEBI" id="CHEBI:17499"/>
        <dbReference type="ChEBI" id="CHEBI:29917"/>
        <dbReference type="ChEBI" id="CHEBI:57844"/>
        <dbReference type="ChEBI" id="CHEBI:57856"/>
        <dbReference type="ChEBI" id="CHEBI:59789"/>
        <dbReference type="ChEBI" id="CHEBI:64428"/>
        <dbReference type="ChEBI" id="CHEBI:74415"/>
        <dbReference type="ChEBI" id="CHEBI:74417"/>
        <dbReference type="EC" id="2.8.4.3"/>
    </reaction>
</comment>
<dbReference type="PROSITE" id="PS51918">
    <property type="entry name" value="RADICAL_SAM"/>
    <property type="match status" value="1"/>
</dbReference>
<dbReference type="AlphaFoldDB" id="A0A1T4X8V5"/>
<dbReference type="HAMAP" id="MF_01865">
    <property type="entry name" value="MTTase_RimO"/>
    <property type="match status" value="1"/>
</dbReference>
<dbReference type="Gene3D" id="3.80.30.20">
    <property type="entry name" value="tm_1862 like domain"/>
    <property type="match status" value="1"/>
</dbReference>
<feature type="binding site" evidence="10">
    <location>
        <position position="46"/>
    </location>
    <ligand>
        <name>[4Fe-4S] cluster</name>
        <dbReference type="ChEBI" id="CHEBI:49883"/>
        <label>1</label>
    </ligand>
</feature>
<feature type="domain" description="Radical SAM core" evidence="12">
    <location>
        <begin position="141"/>
        <end position="371"/>
    </location>
</feature>
<name>A0A1T4X8V5_9FIRM</name>
<dbReference type="InterPro" id="IPR013848">
    <property type="entry name" value="Methylthiotransferase_N"/>
</dbReference>
<dbReference type="GO" id="GO:0035597">
    <property type="term" value="F:tRNA-2-methylthio-N(6)-dimethylallyladenosine(37) synthase activity"/>
    <property type="evidence" value="ECO:0007669"/>
    <property type="project" value="UniProtKB-EC"/>
</dbReference>
<comment type="function">
    <text evidence="10">Catalyzes the methylthiolation of an aspartic acid residue of ribosomal protein uS12.</text>
</comment>
<accession>A0A1T4X8V5</accession>
<dbReference type="GO" id="GO:0051539">
    <property type="term" value="F:4 iron, 4 sulfur cluster binding"/>
    <property type="evidence" value="ECO:0007669"/>
    <property type="project" value="UniProtKB-UniRule"/>
</dbReference>
<keyword evidence="8 10" id="KW-0411">Iron-sulfur</keyword>
<evidence type="ECO:0000256" key="10">
    <source>
        <dbReference type="HAMAP-Rule" id="MF_01865"/>
    </source>
</evidence>
<dbReference type="EMBL" id="FUYF01000007">
    <property type="protein sequence ID" value="SKA86044.1"/>
    <property type="molecule type" value="Genomic_DNA"/>
</dbReference>
<dbReference type="PROSITE" id="PS51449">
    <property type="entry name" value="MTTASE_N"/>
    <property type="match status" value="1"/>
</dbReference>
<dbReference type="GO" id="GO:0035599">
    <property type="term" value="F:aspartic acid methylthiotransferase activity"/>
    <property type="evidence" value="ECO:0007669"/>
    <property type="project" value="TreeGrafter"/>
</dbReference>
<dbReference type="NCBIfam" id="TIGR00089">
    <property type="entry name" value="MiaB/RimO family radical SAM methylthiotransferase"/>
    <property type="match status" value="1"/>
</dbReference>
<dbReference type="InterPro" id="IPR005840">
    <property type="entry name" value="Ribosomal_uS12_MeSTrfase_RimO"/>
</dbReference>
<keyword evidence="7 10" id="KW-0408">Iron</keyword>
<dbReference type="SUPFAM" id="SSF102114">
    <property type="entry name" value="Radical SAM enzymes"/>
    <property type="match status" value="1"/>
</dbReference>
<dbReference type="InterPro" id="IPR058240">
    <property type="entry name" value="rSAM_sf"/>
</dbReference>
<evidence type="ECO:0000256" key="2">
    <source>
        <dbReference type="ARBA" id="ARBA00022485"/>
    </source>
</evidence>
<dbReference type="Pfam" id="PF18693">
    <property type="entry name" value="TRAM_2"/>
    <property type="match status" value="1"/>
</dbReference>
<evidence type="ECO:0000256" key="8">
    <source>
        <dbReference type="ARBA" id="ARBA00023014"/>
    </source>
</evidence>
<comment type="similarity">
    <text evidence="10">Belongs to the methylthiotransferase family. RimO subfamily.</text>
</comment>
<evidence type="ECO:0000259" key="12">
    <source>
        <dbReference type="PROSITE" id="PS51918"/>
    </source>
</evidence>
<dbReference type="InterPro" id="IPR012340">
    <property type="entry name" value="NA-bd_OB-fold"/>
</dbReference>
<comment type="subcellular location">
    <subcellularLocation>
        <location evidence="10">Cytoplasm</location>
    </subcellularLocation>
</comment>
<dbReference type="SFLD" id="SFLDG01061">
    <property type="entry name" value="methylthiotransferase"/>
    <property type="match status" value="1"/>
</dbReference>
<evidence type="ECO:0000256" key="4">
    <source>
        <dbReference type="ARBA" id="ARBA00022679"/>
    </source>
</evidence>
<dbReference type="GO" id="GO:0103039">
    <property type="term" value="F:protein methylthiotransferase activity"/>
    <property type="evidence" value="ECO:0007669"/>
    <property type="project" value="UniProtKB-EC"/>
</dbReference>
<dbReference type="Gene3D" id="2.40.50.140">
    <property type="entry name" value="Nucleic acid-binding proteins"/>
    <property type="match status" value="1"/>
</dbReference>
<keyword evidence="6 10" id="KW-0479">Metal-binding</keyword>
<dbReference type="InterPro" id="IPR023404">
    <property type="entry name" value="rSAM_horseshoe"/>
</dbReference>
<dbReference type="STRING" id="745368.SAMN02745178_01591"/>
<dbReference type="InterPro" id="IPR005839">
    <property type="entry name" value="Methylthiotransferase"/>
</dbReference>
<comment type="function">
    <text evidence="1">Catalyzes the methylthiolation of N6-(dimethylallyl)adenosine (i(6)A), leading to the formation of 2-methylthio-N6-(dimethylallyl)adenosine (ms(2)i(6)A) at position 37 in tRNAs that read codons beginning with uridine.</text>
</comment>
<dbReference type="CDD" id="cd01335">
    <property type="entry name" value="Radical_SAM"/>
    <property type="match status" value="1"/>
</dbReference>
<evidence type="ECO:0000313" key="13">
    <source>
        <dbReference type="EMBL" id="SKA86044.1"/>
    </source>
</evidence>
<keyword evidence="4 10" id="KW-0808">Transferase</keyword>
<evidence type="ECO:0000256" key="6">
    <source>
        <dbReference type="ARBA" id="ARBA00022723"/>
    </source>
</evidence>
<evidence type="ECO:0000313" key="14">
    <source>
        <dbReference type="Proteomes" id="UP000190286"/>
    </source>
</evidence>
<sequence>MKIAIISLGCPKNQVDADVFCHALIKDGHTTVADPAEADIIIINTCGFIESAKTEAIENILMACQYKQENPDLKVIVTGCLAERYKQQIIQEIPEVDAVVGIGSNAALPAIVRRVCADGAGQTESYGPKSDMQLGGARVISTPRHYAYLKIAEGCNNGCYYCAIPLIRGALRSREINDCVAEARWLAGEGVRELILVAQDPTAYGEDWGRPGAICELLDRLQEIDGIRWIRILYAYPERISDAFIAAMVRNTKVVPYLDLPIQHCDDAVLKAMNRRGGRKEIEDAIARLRAAIPGITLRTTLIAGFPGETEEQYAELCDFVKTVRFDRLGCFAYSAEENTVAAKMPNQIDEETKQRRADHIMELQAEVSAEREGEKVGHTYECICDGVDDETGMYLLRTKADCPEIDGNVLTPADTPLETGAFYKVTITDSDTYDLYGYAEERLED</sequence>
<dbReference type="Proteomes" id="UP000190286">
    <property type="component" value="Unassembled WGS sequence"/>
</dbReference>
<evidence type="ECO:0000256" key="9">
    <source>
        <dbReference type="ARBA" id="ARBA00051425"/>
    </source>
</evidence>
<dbReference type="FunFam" id="3.80.30.20:FF:000001">
    <property type="entry name" value="tRNA-2-methylthio-N(6)-dimethylallyladenosine synthase 2"/>
    <property type="match status" value="1"/>
</dbReference>
<dbReference type="GO" id="GO:0005829">
    <property type="term" value="C:cytosol"/>
    <property type="evidence" value="ECO:0007669"/>
    <property type="project" value="TreeGrafter"/>
</dbReference>
<dbReference type="Gene3D" id="3.40.50.12160">
    <property type="entry name" value="Methylthiotransferase, N-terminal domain"/>
    <property type="match status" value="1"/>
</dbReference>
<dbReference type="InterPro" id="IPR006638">
    <property type="entry name" value="Elp3/MiaA/NifB-like_rSAM"/>
</dbReference>
<dbReference type="GO" id="GO:0005840">
    <property type="term" value="C:ribosome"/>
    <property type="evidence" value="ECO:0007669"/>
    <property type="project" value="UniProtKB-KW"/>
</dbReference>
<dbReference type="InterPro" id="IPR002792">
    <property type="entry name" value="TRAM_dom"/>
</dbReference>
<organism evidence="13 14">
    <name type="scientific">Gemmiger formicilis</name>
    <dbReference type="NCBI Taxonomy" id="745368"/>
    <lineage>
        <taxon>Bacteria</taxon>
        <taxon>Bacillati</taxon>
        <taxon>Bacillota</taxon>
        <taxon>Clostridia</taxon>
        <taxon>Eubacteriales</taxon>
        <taxon>Gemmiger</taxon>
    </lineage>
</organism>
<feature type="binding site" evidence="10">
    <location>
        <position position="159"/>
    </location>
    <ligand>
        <name>[4Fe-4S] cluster</name>
        <dbReference type="ChEBI" id="CHEBI:49883"/>
        <label>2</label>
        <note>4Fe-4S-S-AdoMet</note>
    </ligand>
</feature>
<keyword evidence="14" id="KW-1185">Reference proteome</keyword>
<dbReference type="SFLD" id="SFLDG01082">
    <property type="entry name" value="B12-binding_domain_containing"/>
    <property type="match status" value="1"/>
</dbReference>
<feature type="binding site" evidence="10">
    <location>
        <position position="162"/>
    </location>
    <ligand>
        <name>[4Fe-4S] cluster</name>
        <dbReference type="ChEBI" id="CHEBI:49883"/>
        <label>2</label>
        <note>4Fe-4S-S-AdoMet</note>
    </ligand>
</feature>
<dbReference type="PANTHER" id="PTHR43837:SF1">
    <property type="entry name" value="RIBOSOMAL PROTEIN US12 METHYLTHIOTRANSFERASE RIMO"/>
    <property type="match status" value="1"/>
</dbReference>
<feature type="binding site" evidence="10">
    <location>
        <position position="155"/>
    </location>
    <ligand>
        <name>[4Fe-4S] cluster</name>
        <dbReference type="ChEBI" id="CHEBI:49883"/>
        <label>2</label>
        <note>4Fe-4S-S-AdoMet</note>
    </ligand>
</feature>
<keyword evidence="2 10" id="KW-0004">4Fe-4S</keyword>
<evidence type="ECO:0000256" key="3">
    <source>
        <dbReference type="ARBA" id="ARBA00022490"/>
    </source>
</evidence>
<dbReference type="PANTHER" id="PTHR43837">
    <property type="entry name" value="RIBOSOMAL PROTEIN S12 METHYLTHIOTRANSFERASE RIMO"/>
    <property type="match status" value="1"/>
</dbReference>
<evidence type="ECO:0000259" key="11">
    <source>
        <dbReference type="PROSITE" id="PS51449"/>
    </source>
</evidence>
<dbReference type="Pfam" id="PF00919">
    <property type="entry name" value="UPF0004"/>
    <property type="match status" value="1"/>
</dbReference>
<evidence type="ECO:0000256" key="5">
    <source>
        <dbReference type="ARBA" id="ARBA00022691"/>
    </source>
</evidence>
<feature type="binding site" evidence="10">
    <location>
        <position position="10"/>
    </location>
    <ligand>
        <name>[4Fe-4S] cluster</name>
        <dbReference type="ChEBI" id="CHEBI:49883"/>
        <label>1</label>
    </ligand>
</feature>
<dbReference type="InterPro" id="IPR038135">
    <property type="entry name" value="Methylthiotransferase_N_sf"/>
</dbReference>
<protein>
    <recommendedName>
        <fullName evidence="10">Ribosomal protein uS12 methylthiotransferase RimO</fullName>
        <shortName evidence="10">uS12 MTTase</shortName>
        <shortName evidence="10">uS12 methylthiotransferase</shortName>
        <ecNumber evidence="10">2.8.4.4</ecNumber>
    </recommendedName>
    <alternativeName>
        <fullName evidence="10">Ribosomal protein uS12 (aspartate-C(3))-methylthiotransferase</fullName>
    </alternativeName>
    <alternativeName>
        <fullName evidence="10">Ribosome maturation factor RimO</fullName>
    </alternativeName>
</protein>
<dbReference type="Pfam" id="PF04055">
    <property type="entry name" value="Radical_SAM"/>
    <property type="match status" value="1"/>
</dbReference>
<gene>
    <name evidence="10" type="primary">rimO</name>
    <name evidence="13" type="ORF">SAMN02745178_01591</name>
</gene>
<dbReference type="NCBIfam" id="TIGR01125">
    <property type="entry name" value="30S ribosomal protein S12 methylthiotransferase RimO"/>
    <property type="match status" value="1"/>
</dbReference>
<keyword evidence="3 10" id="KW-0963">Cytoplasm</keyword>
<keyword evidence="13" id="KW-0687">Ribonucleoprotein</keyword>
<dbReference type="OrthoDB" id="9805215at2"/>
<dbReference type="GeneID" id="93338055"/>
<evidence type="ECO:0000256" key="7">
    <source>
        <dbReference type="ARBA" id="ARBA00023004"/>
    </source>
</evidence>
<proteinExistence type="inferred from homology"/>
<dbReference type="InterPro" id="IPR007197">
    <property type="entry name" value="rSAM"/>
</dbReference>
<reference evidence="13 14" key="1">
    <citation type="submission" date="2017-02" db="EMBL/GenBank/DDBJ databases">
        <authorList>
            <person name="Peterson S.W."/>
        </authorList>
    </citation>
    <scope>NUCLEOTIDE SEQUENCE [LARGE SCALE GENOMIC DNA]</scope>
    <source>
        <strain evidence="13 14">ATCC 27749</strain>
    </source>
</reference>
<dbReference type="GO" id="GO:0046872">
    <property type="term" value="F:metal ion binding"/>
    <property type="evidence" value="ECO:0007669"/>
    <property type="project" value="UniProtKB-KW"/>
</dbReference>
<comment type="catalytic activity">
    <reaction evidence="10">
        <text>L-aspartate(89)-[ribosomal protein uS12]-hydrogen + (sulfur carrier)-SH + AH2 + 2 S-adenosyl-L-methionine = 3-methylsulfanyl-L-aspartate(89)-[ribosomal protein uS12]-hydrogen + (sulfur carrier)-H + 5'-deoxyadenosine + L-methionine + A + S-adenosyl-L-homocysteine + 2 H(+)</text>
        <dbReference type="Rhea" id="RHEA:37087"/>
        <dbReference type="Rhea" id="RHEA-COMP:10460"/>
        <dbReference type="Rhea" id="RHEA-COMP:10461"/>
        <dbReference type="Rhea" id="RHEA-COMP:14737"/>
        <dbReference type="Rhea" id="RHEA-COMP:14739"/>
        <dbReference type="ChEBI" id="CHEBI:13193"/>
        <dbReference type="ChEBI" id="CHEBI:15378"/>
        <dbReference type="ChEBI" id="CHEBI:17319"/>
        <dbReference type="ChEBI" id="CHEBI:17499"/>
        <dbReference type="ChEBI" id="CHEBI:29917"/>
        <dbReference type="ChEBI" id="CHEBI:29961"/>
        <dbReference type="ChEBI" id="CHEBI:57844"/>
        <dbReference type="ChEBI" id="CHEBI:57856"/>
        <dbReference type="ChEBI" id="CHEBI:59789"/>
        <dbReference type="ChEBI" id="CHEBI:64428"/>
        <dbReference type="ChEBI" id="CHEBI:73599"/>
        <dbReference type="EC" id="2.8.4.4"/>
    </reaction>
</comment>
<dbReference type="SFLD" id="SFLDS00029">
    <property type="entry name" value="Radical_SAM"/>
    <property type="match status" value="1"/>
</dbReference>